<name>A0A9Q3EED9_9BASI</name>
<comment type="caution">
    <text evidence="1">The sequence shown here is derived from an EMBL/GenBank/DDBJ whole genome shotgun (WGS) entry which is preliminary data.</text>
</comment>
<gene>
    <name evidence="1" type="ORF">O181_060561</name>
</gene>
<dbReference type="Proteomes" id="UP000765509">
    <property type="component" value="Unassembled WGS sequence"/>
</dbReference>
<dbReference type="AlphaFoldDB" id="A0A9Q3EED9"/>
<organism evidence="1 2">
    <name type="scientific">Austropuccinia psidii MF-1</name>
    <dbReference type="NCBI Taxonomy" id="1389203"/>
    <lineage>
        <taxon>Eukaryota</taxon>
        <taxon>Fungi</taxon>
        <taxon>Dikarya</taxon>
        <taxon>Basidiomycota</taxon>
        <taxon>Pucciniomycotina</taxon>
        <taxon>Pucciniomycetes</taxon>
        <taxon>Pucciniales</taxon>
        <taxon>Sphaerophragmiaceae</taxon>
        <taxon>Austropuccinia</taxon>
    </lineage>
</organism>
<proteinExistence type="predicted"/>
<reference evidence="1" key="1">
    <citation type="submission" date="2021-03" db="EMBL/GenBank/DDBJ databases">
        <title>Draft genome sequence of rust myrtle Austropuccinia psidii MF-1, a brazilian biotype.</title>
        <authorList>
            <person name="Quecine M.C."/>
            <person name="Pachon D.M.R."/>
            <person name="Bonatelli M.L."/>
            <person name="Correr F.H."/>
            <person name="Franceschini L.M."/>
            <person name="Leite T.F."/>
            <person name="Margarido G.R.A."/>
            <person name="Almeida C.A."/>
            <person name="Ferrarezi J.A."/>
            <person name="Labate C.A."/>
        </authorList>
    </citation>
    <scope>NUCLEOTIDE SEQUENCE</scope>
    <source>
        <strain evidence="1">MF-1</strain>
    </source>
</reference>
<evidence type="ECO:0000313" key="1">
    <source>
        <dbReference type="EMBL" id="MBW0520846.1"/>
    </source>
</evidence>
<accession>A0A9Q3EED9</accession>
<keyword evidence="2" id="KW-1185">Reference proteome</keyword>
<sequence length="103" mass="11495">MQNNSYDLGILSLPNTPDNPAYVLENSEPQIAIEGINITDVGTAFFEEVRESYKQDKTCHILTSLLKKYCKDAALANSLDDIWKTASYNGRFHSSDGILYNSS</sequence>
<evidence type="ECO:0000313" key="2">
    <source>
        <dbReference type="Proteomes" id="UP000765509"/>
    </source>
</evidence>
<dbReference type="EMBL" id="AVOT02028373">
    <property type="protein sequence ID" value="MBW0520846.1"/>
    <property type="molecule type" value="Genomic_DNA"/>
</dbReference>
<protein>
    <submittedName>
        <fullName evidence="1">Uncharacterized protein</fullName>
    </submittedName>
</protein>